<organism evidence="8 9">
    <name type="scientific">Prunus yedoensis var. nudiflora</name>
    <dbReference type="NCBI Taxonomy" id="2094558"/>
    <lineage>
        <taxon>Eukaryota</taxon>
        <taxon>Viridiplantae</taxon>
        <taxon>Streptophyta</taxon>
        <taxon>Embryophyta</taxon>
        <taxon>Tracheophyta</taxon>
        <taxon>Spermatophyta</taxon>
        <taxon>Magnoliopsida</taxon>
        <taxon>eudicotyledons</taxon>
        <taxon>Gunneridae</taxon>
        <taxon>Pentapetalae</taxon>
        <taxon>rosids</taxon>
        <taxon>fabids</taxon>
        <taxon>Rosales</taxon>
        <taxon>Rosaceae</taxon>
        <taxon>Amygdaloideae</taxon>
        <taxon>Amygdaleae</taxon>
        <taxon>Prunus</taxon>
    </lineage>
</organism>
<comment type="catalytic activity">
    <reaction evidence="1">
        <text>S-ubiquitinyl-[E2 ubiquitin-conjugating enzyme]-L-cysteine + [acceptor protein]-L-lysine = [E2 ubiquitin-conjugating enzyme]-L-cysteine + N(6)-ubiquitinyl-[acceptor protein]-L-lysine.</text>
        <dbReference type="EC" id="2.3.2.27"/>
    </reaction>
</comment>
<dbReference type="GO" id="GO:0005737">
    <property type="term" value="C:cytoplasm"/>
    <property type="evidence" value="ECO:0007669"/>
    <property type="project" value="TreeGrafter"/>
</dbReference>
<dbReference type="STRING" id="2094558.A0A314YYU9"/>
<proteinExistence type="predicted"/>
<dbReference type="PANTHER" id="PTHR15710:SF132">
    <property type="entry name" value="E3 UBIQUITIN-PROTEIN LIGASE MPSR1"/>
    <property type="match status" value="1"/>
</dbReference>
<dbReference type="EC" id="2.3.2.27" evidence="2"/>
<dbReference type="InterPro" id="IPR013083">
    <property type="entry name" value="Znf_RING/FYVE/PHD"/>
</dbReference>
<comment type="caution">
    <text evidence="8">The sequence shown here is derived from an EMBL/GenBank/DDBJ whole genome shotgun (WGS) entry which is preliminary data.</text>
</comment>
<evidence type="ECO:0000313" key="8">
    <source>
        <dbReference type="EMBL" id="PQQ10058.1"/>
    </source>
</evidence>
<dbReference type="Pfam" id="PF13639">
    <property type="entry name" value="zf-RING_2"/>
    <property type="match status" value="1"/>
</dbReference>
<keyword evidence="3" id="KW-0479">Metal-binding</keyword>
<protein>
    <recommendedName>
        <fullName evidence="2">RING-type E3 ubiquitin transferase</fullName>
        <ecNumber evidence="2">2.3.2.27</ecNumber>
    </recommendedName>
</protein>
<dbReference type="PROSITE" id="PS50089">
    <property type="entry name" value="ZF_RING_2"/>
    <property type="match status" value="1"/>
</dbReference>
<keyword evidence="5" id="KW-0862">Zinc</keyword>
<dbReference type="InterPro" id="IPR011016">
    <property type="entry name" value="Znf_RING-CH"/>
</dbReference>
<dbReference type="SMART" id="SM00744">
    <property type="entry name" value="RINGv"/>
    <property type="match status" value="1"/>
</dbReference>
<evidence type="ECO:0000313" key="9">
    <source>
        <dbReference type="Proteomes" id="UP000250321"/>
    </source>
</evidence>
<dbReference type="AlphaFoldDB" id="A0A314YYU9"/>
<dbReference type="GO" id="GO:0061630">
    <property type="term" value="F:ubiquitin protein ligase activity"/>
    <property type="evidence" value="ECO:0007669"/>
    <property type="project" value="UniProtKB-EC"/>
</dbReference>
<dbReference type="Proteomes" id="UP000250321">
    <property type="component" value="Unassembled WGS sequence"/>
</dbReference>
<evidence type="ECO:0000259" key="7">
    <source>
        <dbReference type="PROSITE" id="PS50089"/>
    </source>
</evidence>
<name>A0A314YYU9_PRUYE</name>
<dbReference type="PANTHER" id="PTHR15710">
    <property type="entry name" value="E3 UBIQUITIN-PROTEIN LIGASE PRAJA"/>
    <property type="match status" value="1"/>
</dbReference>
<evidence type="ECO:0000256" key="1">
    <source>
        <dbReference type="ARBA" id="ARBA00000900"/>
    </source>
</evidence>
<accession>A0A314YYU9</accession>
<reference evidence="8 9" key="1">
    <citation type="submission" date="2018-02" db="EMBL/GenBank/DDBJ databases">
        <title>Draft genome of wild Prunus yedoensis var. nudiflora.</title>
        <authorList>
            <person name="Baek S."/>
            <person name="Kim J.-H."/>
            <person name="Choi K."/>
            <person name="Kim G.-B."/>
            <person name="Cho A."/>
            <person name="Jang H."/>
            <person name="Shin C.-H."/>
            <person name="Yu H.-J."/>
            <person name="Mun J.-H."/>
        </authorList>
    </citation>
    <scope>NUCLEOTIDE SEQUENCE [LARGE SCALE GENOMIC DNA]</scope>
    <source>
        <strain evidence="9">cv. Jeju island</strain>
        <tissue evidence="8">Leaf</tissue>
    </source>
</reference>
<dbReference type="EMBL" id="PJQY01000548">
    <property type="protein sequence ID" value="PQQ10058.1"/>
    <property type="molecule type" value="Genomic_DNA"/>
</dbReference>
<evidence type="ECO:0000256" key="4">
    <source>
        <dbReference type="ARBA" id="ARBA00022771"/>
    </source>
</evidence>
<dbReference type="SUPFAM" id="SSF57850">
    <property type="entry name" value="RING/U-box"/>
    <property type="match status" value="1"/>
</dbReference>
<keyword evidence="9" id="KW-1185">Reference proteome</keyword>
<dbReference type="SMART" id="SM00184">
    <property type="entry name" value="RING"/>
    <property type="match status" value="1"/>
</dbReference>
<evidence type="ECO:0000256" key="3">
    <source>
        <dbReference type="ARBA" id="ARBA00022723"/>
    </source>
</evidence>
<keyword evidence="4 6" id="KW-0863">Zinc-finger</keyword>
<gene>
    <name evidence="8" type="ORF">Pyn_38606</name>
</gene>
<dbReference type="InterPro" id="IPR001841">
    <property type="entry name" value="Znf_RING"/>
</dbReference>
<dbReference type="GO" id="GO:0016567">
    <property type="term" value="P:protein ubiquitination"/>
    <property type="evidence" value="ECO:0007669"/>
    <property type="project" value="TreeGrafter"/>
</dbReference>
<feature type="domain" description="RING-type" evidence="7">
    <location>
        <begin position="61"/>
        <end position="107"/>
    </location>
</feature>
<evidence type="ECO:0000256" key="6">
    <source>
        <dbReference type="PROSITE-ProRule" id="PRU00175"/>
    </source>
</evidence>
<dbReference type="GO" id="GO:0008270">
    <property type="term" value="F:zinc ion binding"/>
    <property type="evidence" value="ECO:0007669"/>
    <property type="project" value="UniProtKB-KW"/>
</dbReference>
<sequence>MRTMRSQELTDFHDSDYEHVRAIDRDDQTSSNAPASVELLMEEAWTTKWLWDEHECHCQLCTICLEGLSYAANSEEANSKEMPCKQKFHSSCIRTWLARRGSCPLCRSSVKPVLPMNMPLLQHGEEEDEEVTVWINIVNKMDKFWFGKISL</sequence>
<evidence type="ECO:0000256" key="2">
    <source>
        <dbReference type="ARBA" id="ARBA00012483"/>
    </source>
</evidence>
<dbReference type="Gene3D" id="3.30.40.10">
    <property type="entry name" value="Zinc/RING finger domain, C3HC4 (zinc finger)"/>
    <property type="match status" value="1"/>
</dbReference>
<evidence type="ECO:0000256" key="5">
    <source>
        <dbReference type="ARBA" id="ARBA00022833"/>
    </source>
</evidence>
<dbReference type="OrthoDB" id="1136115at2759"/>